<proteinExistence type="predicted"/>
<evidence type="ECO:0000313" key="4">
    <source>
        <dbReference type="Proteomes" id="UP001152622"/>
    </source>
</evidence>
<dbReference type="SMART" id="SM01394">
    <property type="entry name" value="S_100"/>
    <property type="match status" value="1"/>
</dbReference>
<feature type="domain" description="S100/CaBP-9k-type calcium binding subdomain" evidence="2">
    <location>
        <begin position="64"/>
        <end position="106"/>
    </location>
</feature>
<reference evidence="3" key="1">
    <citation type="journal article" date="2023" name="Science">
        <title>Genome structures resolve the early diversification of teleost fishes.</title>
        <authorList>
            <person name="Parey E."/>
            <person name="Louis A."/>
            <person name="Montfort J."/>
            <person name="Bouchez O."/>
            <person name="Roques C."/>
            <person name="Iampietro C."/>
            <person name="Lluch J."/>
            <person name="Castinel A."/>
            <person name="Donnadieu C."/>
            <person name="Desvignes T."/>
            <person name="Floi Bucao C."/>
            <person name="Jouanno E."/>
            <person name="Wen M."/>
            <person name="Mejri S."/>
            <person name="Dirks R."/>
            <person name="Jansen H."/>
            <person name="Henkel C."/>
            <person name="Chen W.J."/>
            <person name="Zahm M."/>
            <person name="Cabau C."/>
            <person name="Klopp C."/>
            <person name="Thompson A.W."/>
            <person name="Robinson-Rechavi M."/>
            <person name="Braasch I."/>
            <person name="Lecointre G."/>
            <person name="Bobe J."/>
            <person name="Postlethwait J.H."/>
            <person name="Berthelot C."/>
            <person name="Roest Crollius H."/>
            <person name="Guiguen Y."/>
        </authorList>
    </citation>
    <scope>NUCLEOTIDE SEQUENCE</scope>
    <source>
        <strain evidence="3">WJC10195</strain>
    </source>
</reference>
<name>A0A9Q1ERZ9_SYNKA</name>
<dbReference type="AlphaFoldDB" id="A0A9Q1ERZ9"/>
<dbReference type="InterPro" id="IPR013787">
    <property type="entry name" value="S100_Ca-bd_sub"/>
</dbReference>
<keyword evidence="4" id="KW-1185">Reference proteome</keyword>
<evidence type="ECO:0000256" key="1">
    <source>
        <dbReference type="SAM" id="MobiDB-lite"/>
    </source>
</evidence>
<evidence type="ECO:0000259" key="2">
    <source>
        <dbReference type="SMART" id="SM01394"/>
    </source>
</evidence>
<evidence type="ECO:0000313" key="3">
    <source>
        <dbReference type="EMBL" id="KAJ8343921.1"/>
    </source>
</evidence>
<dbReference type="Proteomes" id="UP001152622">
    <property type="component" value="Chromosome 13"/>
</dbReference>
<feature type="compositionally biased region" description="Basic and acidic residues" evidence="1">
    <location>
        <begin position="24"/>
        <end position="36"/>
    </location>
</feature>
<dbReference type="Gene3D" id="1.10.238.10">
    <property type="entry name" value="EF-hand"/>
    <property type="match status" value="1"/>
</dbReference>
<comment type="caution">
    <text evidence="3">The sequence shown here is derived from an EMBL/GenBank/DDBJ whole genome shotgun (WGS) entry which is preliminary data.</text>
</comment>
<organism evidence="3 4">
    <name type="scientific">Synaphobranchus kaupii</name>
    <name type="common">Kaup's arrowtooth eel</name>
    <dbReference type="NCBI Taxonomy" id="118154"/>
    <lineage>
        <taxon>Eukaryota</taxon>
        <taxon>Metazoa</taxon>
        <taxon>Chordata</taxon>
        <taxon>Craniata</taxon>
        <taxon>Vertebrata</taxon>
        <taxon>Euteleostomi</taxon>
        <taxon>Actinopterygii</taxon>
        <taxon>Neopterygii</taxon>
        <taxon>Teleostei</taxon>
        <taxon>Anguilliformes</taxon>
        <taxon>Synaphobranchidae</taxon>
        <taxon>Synaphobranchus</taxon>
    </lineage>
</organism>
<gene>
    <name evidence="3" type="ORF">SKAU_G00312500</name>
</gene>
<accession>A0A9Q1ERZ9</accession>
<feature type="region of interest" description="Disordered" evidence="1">
    <location>
        <begin position="17"/>
        <end position="39"/>
    </location>
</feature>
<dbReference type="EMBL" id="JAINUF010000013">
    <property type="protein sequence ID" value="KAJ8343921.1"/>
    <property type="molecule type" value="Genomic_DNA"/>
</dbReference>
<dbReference type="Pfam" id="PF01023">
    <property type="entry name" value="S_100"/>
    <property type="match status" value="1"/>
</dbReference>
<protein>
    <recommendedName>
        <fullName evidence="2">S100/CaBP-9k-type calcium binding subdomain domain-containing protein</fullName>
    </recommendedName>
</protein>
<sequence length="109" mass="11616">MTASAVRGTGGLGGGGIFRVHSSFRGEKRGPEGIKEKPRKPCLNLLLPTAPLNTPLPASPLHKMESAISALVSHFKTFAGKDGSASSLSHEEFRSLVTSQVAHIRQERQ</sequence>